<reference evidence="2" key="1">
    <citation type="submission" date="2022-08" db="EMBL/GenBank/DDBJ databases">
        <authorList>
            <person name="Gutierrez-Valencia J."/>
        </authorList>
    </citation>
    <scope>NUCLEOTIDE SEQUENCE</scope>
</reference>
<evidence type="ECO:0000256" key="1">
    <source>
        <dbReference type="ARBA" id="ARBA00022801"/>
    </source>
</evidence>
<proteinExistence type="predicted"/>
<sequence length="307" mass="33603">MGPFSATPSSVGLLFIITISAATLLSLLPLASSIPFIVLHGIGDECKSGKVSHFTQMVANLSGSPGFCLEVGNGYWDSWFVPMKKQAEMVCNNVKTIDELSNGYNIVGLSQGNLVSRAVIEFCEDGPPVMNYISLAGPHAGIASVPMCGNGTWCEVADELIKAGIYTDFVQDHLAPSGYLKLPDDMSAYLSKSKFLPQLNNEHPEARNPTFKQRFSSLKNLVLIMFEEDEVIVPKETAWFGFYPDGEFSPVLPVQQTRLYQEDWIGLKQMNEEGRVQFVKVSGGHLGISDSDLKQYVIPHLLPAAAH</sequence>
<protein>
    <recommendedName>
        <fullName evidence="4">Palmitoyl-protein thioesterase 1</fullName>
    </recommendedName>
</protein>
<name>A0AAV0K6J8_9ROSI</name>
<evidence type="ECO:0000313" key="3">
    <source>
        <dbReference type="Proteomes" id="UP001154282"/>
    </source>
</evidence>
<dbReference type="AlphaFoldDB" id="A0AAV0K6J8"/>
<organism evidence="2 3">
    <name type="scientific">Linum tenue</name>
    <dbReference type="NCBI Taxonomy" id="586396"/>
    <lineage>
        <taxon>Eukaryota</taxon>
        <taxon>Viridiplantae</taxon>
        <taxon>Streptophyta</taxon>
        <taxon>Embryophyta</taxon>
        <taxon>Tracheophyta</taxon>
        <taxon>Spermatophyta</taxon>
        <taxon>Magnoliopsida</taxon>
        <taxon>eudicotyledons</taxon>
        <taxon>Gunneridae</taxon>
        <taxon>Pentapetalae</taxon>
        <taxon>rosids</taxon>
        <taxon>fabids</taxon>
        <taxon>Malpighiales</taxon>
        <taxon>Linaceae</taxon>
        <taxon>Linum</taxon>
    </lineage>
</organism>
<accession>A0AAV0K6J8</accession>
<evidence type="ECO:0000313" key="2">
    <source>
        <dbReference type="EMBL" id="CAI0417927.1"/>
    </source>
</evidence>
<dbReference type="SUPFAM" id="SSF53474">
    <property type="entry name" value="alpha/beta-Hydrolases"/>
    <property type="match status" value="1"/>
</dbReference>
<dbReference type="Gene3D" id="3.40.50.1820">
    <property type="entry name" value="alpha/beta hydrolase"/>
    <property type="match status" value="1"/>
</dbReference>
<dbReference type="PANTHER" id="PTHR11247">
    <property type="entry name" value="PALMITOYL-PROTEIN THIOESTERASE/DOLICHYLDIPHOSPHATASE 1"/>
    <property type="match status" value="1"/>
</dbReference>
<dbReference type="Pfam" id="PF02089">
    <property type="entry name" value="Palm_thioest"/>
    <property type="match status" value="1"/>
</dbReference>
<dbReference type="GO" id="GO:0016790">
    <property type="term" value="F:thiolester hydrolase activity"/>
    <property type="evidence" value="ECO:0007669"/>
    <property type="project" value="TreeGrafter"/>
</dbReference>
<gene>
    <name evidence="2" type="ORF">LITE_LOCUS17489</name>
</gene>
<dbReference type="InterPro" id="IPR029058">
    <property type="entry name" value="AB_hydrolase_fold"/>
</dbReference>
<dbReference type="EMBL" id="CAMGYJ010000005">
    <property type="protein sequence ID" value="CAI0417927.1"/>
    <property type="molecule type" value="Genomic_DNA"/>
</dbReference>
<keyword evidence="1" id="KW-0378">Hydrolase</keyword>
<dbReference type="Proteomes" id="UP001154282">
    <property type="component" value="Unassembled WGS sequence"/>
</dbReference>
<evidence type="ECO:0008006" key="4">
    <source>
        <dbReference type="Google" id="ProtNLM"/>
    </source>
</evidence>
<dbReference type="PANTHER" id="PTHR11247:SF8">
    <property type="entry name" value="PALMITOYL-PROTEIN THIOESTERASE 1"/>
    <property type="match status" value="1"/>
</dbReference>
<keyword evidence="3" id="KW-1185">Reference proteome</keyword>
<comment type="caution">
    <text evidence="2">The sequence shown here is derived from an EMBL/GenBank/DDBJ whole genome shotgun (WGS) entry which is preliminary data.</text>
</comment>